<dbReference type="PROSITE" id="PS01219">
    <property type="entry name" value="AMMONIUM_TRANSP"/>
    <property type="match status" value="1"/>
</dbReference>
<evidence type="ECO:0000256" key="3">
    <source>
        <dbReference type="ARBA" id="ARBA00022448"/>
    </source>
</evidence>
<feature type="transmembrane region" description="Helical" evidence="8">
    <location>
        <begin position="307"/>
        <end position="328"/>
    </location>
</feature>
<dbReference type="InterPro" id="IPR024041">
    <property type="entry name" value="NH4_transpt_AmtB-like_dom"/>
</dbReference>
<dbReference type="Proteomes" id="UP001251857">
    <property type="component" value="Unassembled WGS sequence"/>
</dbReference>
<feature type="transmembrane region" description="Helical" evidence="8">
    <location>
        <begin position="141"/>
        <end position="162"/>
    </location>
</feature>
<dbReference type="Gene3D" id="1.10.3430.10">
    <property type="entry name" value="Ammonium transporter AmtB like domains"/>
    <property type="match status" value="1"/>
</dbReference>
<evidence type="ECO:0000313" key="10">
    <source>
        <dbReference type="EMBL" id="MDT0635291.1"/>
    </source>
</evidence>
<feature type="transmembrane region" description="Helical" evidence="8">
    <location>
        <begin position="75"/>
        <end position="94"/>
    </location>
</feature>
<keyword evidence="6 8" id="KW-0472">Membrane</keyword>
<evidence type="ECO:0000256" key="5">
    <source>
        <dbReference type="ARBA" id="ARBA00022989"/>
    </source>
</evidence>
<feature type="transmembrane region" description="Helical" evidence="8">
    <location>
        <begin position="282"/>
        <end position="301"/>
    </location>
</feature>
<dbReference type="NCBIfam" id="TIGR00836">
    <property type="entry name" value="amt"/>
    <property type="match status" value="1"/>
</dbReference>
<keyword evidence="7 8" id="KW-0924">Ammonia transport</keyword>
<keyword evidence="11" id="KW-1185">Reference proteome</keyword>
<name>A0ABU3C159_9GAMM</name>
<keyword evidence="3 8" id="KW-0813">Transport</keyword>
<accession>A0ABU3C159</accession>
<evidence type="ECO:0000313" key="11">
    <source>
        <dbReference type="Proteomes" id="UP001251857"/>
    </source>
</evidence>
<feature type="transmembrane region" description="Helical" evidence="8">
    <location>
        <begin position="224"/>
        <end position="241"/>
    </location>
</feature>
<sequence>MSLSRIIALAGIAAIGWPGIAGAEVTPVSGGADIAWVAMAAALVFFMQAGFALLEGGCARAKNATNVIMKNYADLCFGVLAYWAVGYGLMFGVNPSGWFGTNGFLLGSINGSEAVFFVFQAMFAATAATIVSGAVAERMRFWPYVMGSVVLTAGIYPVFGSWVWGSVRDGTGWLAAMGFTDFAGSTVVHSVGGWSALAAVLVLGPRLGRFGRDGSARPIPGHNLPLIALGVFILWLGWFGFNGGSTLAASLDVGTVLMNTELAATAGAVGAMLTLGLTRRPLAAVPILNGGLAGLVAITAGCASMDAPFAVITGAAGGVVATLGAALLERLRIDDVVGAVPVHGFAGAWGTLAAGLFHVDGLFDGARITVQLIGIGAAFAWTFPSALLVFGLLRAVLGLRADTLHEQHGLDYTEHADIGYPEFQSPIAAPPR</sequence>
<organism evidence="10 11">
    <name type="scientific">Spectribacter hydrogenoxidans</name>
    <dbReference type="NCBI Taxonomy" id="3075608"/>
    <lineage>
        <taxon>Bacteria</taxon>
        <taxon>Pseudomonadati</taxon>
        <taxon>Pseudomonadota</taxon>
        <taxon>Gammaproteobacteria</taxon>
        <taxon>Salinisphaerales</taxon>
        <taxon>Salinisphaeraceae</taxon>
        <taxon>Spectribacter</taxon>
    </lineage>
</organism>
<evidence type="ECO:0000256" key="6">
    <source>
        <dbReference type="ARBA" id="ARBA00023136"/>
    </source>
</evidence>
<dbReference type="SUPFAM" id="SSF111352">
    <property type="entry name" value="Ammonium transporter"/>
    <property type="match status" value="1"/>
</dbReference>
<gene>
    <name evidence="10" type="ORF">RM532_10025</name>
</gene>
<comment type="similarity">
    <text evidence="2 8">Belongs to the ammonia transporter channel (TC 1.A.11.2) family.</text>
</comment>
<evidence type="ECO:0000256" key="1">
    <source>
        <dbReference type="ARBA" id="ARBA00004141"/>
    </source>
</evidence>
<protein>
    <recommendedName>
        <fullName evidence="8">Ammonium transporter</fullName>
    </recommendedName>
</protein>
<dbReference type="Pfam" id="PF00909">
    <property type="entry name" value="Ammonium_transp"/>
    <property type="match status" value="1"/>
</dbReference>
<evidence type="ECO:0000256" key="8">
    <source>
        <dbReference type="RuleBase" id="RU362002"/>
    </source>
</evidence>
<evidence type="ECO:0000259" key="9">
    <source>
        <dbReference type="Pfam" id="PF00909"/>
    </source>
</evidence>
<proteinExistence type="inferred from homology"/>
<dbReference type="EMBL" id="JAVRIB010000009">
    <property type="protein sequence ID" value="MDT0635291.1"/>
    <property type="molecule type" value="Genomic_DNA"/>
</dbReference>
<feature type="transmembrane region" description="Helical" evidence="8">
    <location>
        <begin position="253"/>
        <end position="275"/>
    </location>
</feature>
<feature type="transmembrane region" description="Helical" evidence="8">
    <location>
        <begin position="33"/>
        <end position="54"/>
    </location>
</feature>
<keyword evidence="5 8" id="KW-1133">Transmembrane helix</keyword>
<feature type="domain" description="Ammonium transporter AmtB-like" evidence="9">
    <location>
        <begin position="35"/>
        <end position="420"/>
    </location>
</feature>
<keyword evidence="4 8" id="KW-0812">Transmembrane</keyword>
<feature type="transmembrane region" description="Helical" evidence="8">
    <location>
        <begin position="182"/>
        <end position="203"/>
    </location>
</feature>
<evidence type="ECO:0000256" key="7">
    <source>
        <dbReference type="ARBA" id="ARBA00023177"/>
    </source>
</evidence>
<comment type="caution">
    <text evidence="10">The sequence shown here is derived from an EMBL/GenBank/DDBJ whole genome shotgun (WGS) entry which is preliminary data.</text>
</comment>
<reference evidence="10 11" key="1">
    <citation type="submission" date="2023-09" db="EMBL/GenBank/DDBJ databases">
        <authorList>
            <person name="Rey-Velasco X."/>
        </authorList>
    </citation>
    <scope>NUCLEOTIDE SEQUENCE [LARGE SCALE GENOMIC DNA]</scope>
    <source>
        <strain evidence="10 11">W335</strain>
    </source>
</reference>
<evidence type="ECO:0000256" key="2">
    <source>
        <dbReference type="ARBA" id="ARBA00005887"/>
    </source>
</evidence>
<dbReference type="PANTHER" id="PTHR11730:SF6">
    <property type="entry name" value="AMMONIUM TRANSPORTER"/>
    <property type="match status" value="1"/>
</dbReference>
<feature type="transmembrane region" description="Helical" evidence="8">
    <location>
        <begin position="371"/>
        <end position="393"/>
    </location>
</feature>
<dbReference type="InterPro" id="IPR029020">
    <property type="entry name" value="Ammonium/urea_transptr"/>
</dbReference>
<evidence type="ECO:0000256" key="4">
    <source>
        <dbReference type="ARBA" id="ARBA00022692"/>
    </source>
</evidence>
<dbReference type="InterPro" id="IPR001905">
    <property type="entry name" value="Ammonium_transpt"/>
</dbReference>
<dbReference type="RefSeq" id="WP_311653187.1">
    <property type="nucleotide sequence ID" value="NZ_JAVRIB010000009.1"/>
</dbReference>
<comment type="subcellular location">
    <subcellularLocation>
        <location evidence="8">Cell membrane</location>
        <topology evidence="8">Multi-pass membrane protein</topology>
    </subcellularLocation>
    <subcellularLocation>
        <location evidence="1">Membrane</location>
        <topology evidence="1">Multi-pass membrane protein</topology>
    </subcellularLocation>
</comment>
<dbReference type="PANTHER" id="PTHR11730">
    <property type="entry name" value="AMMONIUM TRANSPORTER"/>
    <property type="match status" value="1"/>
</dbReference>
<feature type="transmembrane region" description="Helical" evidence="8">
    <location>
        <begin position="114"/>
        <end position="134"/>
    </location>
</feature>
<dbReference type="InterPro" id="IPR018047">
    <property type="entry name" value="Ammonium_transpt_CS"/>
</dbReference>
<feature type="transmembrane region" description="Helical" evidence="8">
    <location>
        <begin position="340"/>
        <end position="359"/>
    </location>
</feature>